<gene>
    <name evidence="2" type="ORF">FOZ62_024413</name>
</gene>
<evidence type="ECO:0000313" key="3">
    <source>
        <dbReference type="Proteomes" id="UP000574390"/>
    </source>
</evidence>
<feature type="compositionally biased region" description="Acidic residues" evidence="1">
    <location>
        <begin position="198"/>
        <end position="209"/>
    </location>
</feature>
<evidence type="ECO:0000313" key="2">
    <source>
        <dbReference type="EMBL" id="KAF4751110.1"/>
    </source>
</evidence>
<reference evidence="2 3" key="1">
    <citation type="submission" date="2020-04" db="EMBL/GenBank/DDBJ databases">
        <title>Perkinsus olseni comparative genomics.</title>
        <authorList>
            <person name="Bogema D.R."/>
        </authorList>
    </citation>
    <scope>NUCLEOTIDE SEQUENCE [LARGE SCALE GENOMIC DNA]</scope>
    <source>
        <strain evidence="2">ATCC PRA-205</strain>
    </source>
</reference>
<dbReference type="Proteomes" id="UP000574390">
    <property type="component" value="Unassembled WGS sequence"/>
</dbReference>
<comment type="caution">
    <text evidence="2">The sequence shown here is derived from an EMBL/GenBank/DDBJ whole genome shotgun (WGS) entry which is preliminary data.</text>
</comment>
<feature type="region of interest" description="Disordered" evidence="1">
    <location>
        <begin position="269"/>
        <end position="291"/>
    </location>
</feature>
<organism evidence="2 3">
    <name type="scientific">Perkinsus olseni</name>
    <name type="common">Perkinsus atlanticus</name>
    <dbReference type="NCBI Taxonomy" id="32597"/>
    <lineage>
        <taxon>Eukaryota</taxon>
        <taxon>Sar</taxon>
        <taxon>Alveolata</taxon>
        <taxon>Perkinsozoa</taxon>
        <taxon>Perkinsea</taxon>
        <taxon>Perkinsida</taxon>
        <taxon>Perkinsidae</taxon>
        <taxon>Perkinsus</taxon>
    </lineage>
</organism>
<accession>A0A7J6U2Q9</accession>
<proteinExistence type="predicted"/>
<feature type="non-terminal residue" evidence="2">
    <location>
        <position position="1"/>
    </location>
</feature>
<sequence length="291" mass="31524">GTTICIYGGIMRRYADKIMDVLNPSHYIISVRGAPTYSSFGLEIHDDTLEFKPIQKEYPSFAPFSHARRVLGNEQQSSNVGTGTTTTCLSSIKDIKGLGPEITKLLLHRLSQPAWHPTVQDLKSKLTFPGGVPGGGGGGGGGGPTTTLPNKSGIRAKNLLMAMKYLGPTQKPSILFKGMFIPPPPPLVLSYQQQQQQQEEEDHNDDDEGCSVVLRGPRGPGSSIILSCAAGGTQQQQRSTSHERLYMLARGKALLNRIIILLQERQQQQQNGKQAHHHTTTTAAAGDGGYR</sequence>
<dbReference type="AlphaFoldDB" id="A0A7J6U2Q9"/>
<feature type="region of interest" description="Disordered" evidence="1">
    <location>
        <begin position="186"/>
        <end position="216"/>
    </location>
</feature>
<name>A0A7J6U2Q9_PEROL</name>
<evidence type="ECO:0000256" key="1">
    <source>
        <dbReference type="SAM" id="MobiDB-lite"/>
    </source>
</evidence>
<dbReference type="EMBL" id="JABANM010003294">
    <property type="protein sequence ID" value="KAF4751110.1"/>
    <property type="molecule type" value="Genomic_DNA"/>
</dbReference>
<protein>
    <submittedName>
        <fullName evidence="2">Uncharacterized protein</fullName>
    </submittedName>
</protein>